<comment type="caution">
    <text evidence="2">The sequence shown here is derived from an EMBL/GenBank/DDBJ whole genome shotgun (WGS) entry which is preliminary data.</text>
</comment>
<feature type="transmembrane region" description="Helical" evidence="1">
    <location>
        <begin position="64"/>
        <end position="90"/>
    </location>
</feature>
<feature type="transmembrane region" description="Helical" evidence="1">
    <location>
        <begin position="102"/>
        <end position="120"/>
    </location>
</feature>
<accession>A0A124G8A0</accession>
<dbReference type="RefSeq" id="WP_059139181.1">
    <property type="nucleotide sequence ID" value="NZ_LMBR01000165.1"/>
</dbReference>
<evidence type="ECO:0008006" key="4">
    <source>
        <dbReference type="Google" id="ProtNLM"/>
    </source>
</evidence>
<evidence type="ECO:0000313" key="3">
    <source>
        <dbReference type="Proteomes" id="UP000053937"/>
    </source>
</evidence>
<feature type="transmembrane region" description="Helical" evidence="1">
    <location>
        <begin position="167"/>
        <end position="194"/>
    </location>
</feature>
<dbReference type="InterPro" id="IPR010380">
    <property type="entry name" value="DUF975"/>
</dbReference>
<organism evidence="2 3">
    <name type="scientific">Chlorobium limicola</name>
    <dbReference type="NCBI Taxonomy" id="1092"/>
    <lineage>
        <taxon>Bacteria</taxon>
        <taxon>Pseudomonadati</taxon>
        <taxon>Chlorobiota</taxon>
        <taxon>Chlorobiia</taxon>
        <taxon>Chlorobiales</taxon>
        <taxon>Chlorobiaceae</taxon>
        <taxon>Chlorobium/Pelodictyon group</taxon>
        <taxon>Chlorobium</taxon>
    </lineage>
</organism>
<dbReference type="AlphaFoldDB" id="A0A124G8A0"/>
<keyword evidence="1" id="KW-0812">Transmembrane</keyword>
<proteinExistence type="predicted"/>
<keyword evidence="1" id="KW-1133">Transmembrane helix</keyword>
<keyword evidence="1" id="KW-0472">Membrane</keyword>
<name>A0A124G8A0_CHLLI</name>
<dbReference type="Proteomes" id="UP000053937">
    <property type="component" value="Unassembled WGS sequence"/>
</dbReference>
<protein>
    <recommendedName>
        <fullName evidence="4">Glycerophosphoryl diester phosphodiesterase membrane domain-containing protein</fullName>
    </recommendedName>
</protein>
<dbReference type="PANTHER" id="PTHR40076:SF1">
    <property type="entry name" value="MEMBRANE PROTEIN"/>
    <property type="match status" value="1"/>
</dbReference>
<dbReference type="PANTHER" id="PTHR40076">
    <property type="entry name" value="MEMBRANE PROTEIN-RELATED"/>
    <property type="match status" value="1"/>
</dbReference>
<feature type="transmembrane region" description="Helical" evidence="1">
    <location>
        <begin position="126"/>
        <end position="146"/>
    </location>
</feature>
<dbReference type="EMBL" id="LMBR01000165">
    <property type="protein sequence ID" value="KUL25237.1"/>
    <property type="molecule type" value="Genomic_DNA"/>
</dbReference>
<keyword evidence="3" id="KW-1185">Reference proteome</keyword>
<feature type="transmembrane region" description="Helical" evidence="1">
    <location>
        <begin position="40"/>
        <end position="58"/>
    </location>
</feature>
<reference evidence="2 3" key="1">
    <citation type="submission" date="2015-10" db="EMBL/GenBank/DDBJ databases">
        <title>Draft Genome Sequence of Chlorobium limicola strain Frasassi Growing under Artificial Lighting in the Frasassi Cave System.</title>
        <authorList>
            <person name="Mansor M."/>
            <person name="Macalady J."/>
        </authorList>
    </citation>
    <scope>NUCLEOTIDE SEQUENCE [LARGE SCALE GENOMIC DNA]</scope>
    <source>
        <strain evidence="2 3">Frasassi</strain>
    </source>
</reference>
<evidence type="ECO:0000313" key="2">
    <source>
        <dbReference type="EMBL" id="KUL25237.1"/>
    </source>
</evidence>
<sequence length="218" mass="23762">MAAFDYGQKADPTLFAKLISEGYQVNVQDSIKQGWEMFKLHIGEFVGYTLIIFVLSALCSKMGAFGSIVFSAVAAPFYAGYAIVAFNLLSGKPLQFGDFFKGLNYFLPLFLAGLASGVLVSLGFALLILPGIYLAVCYMFVTLLIVDHRMEFWDAMETSRKIVSKNWFALFGLAFALFAVNLLGMLALVVGLLVTVPVTSCAAAVAYKEIVGLHSSEW</sequence>
<evidence type="ECO:0000256" key="1">
    <source>
        <dbReference type="SAM" id="Phobius"/>
    </source>
</evidence>
<gene>
    <name evidence="2" type="ORF">ASB62_06750</name>
</gene>
<dbReference type="OrthoDB" id="825622at2"/>